<organism evidence="1 2">
    <name type="scientific">Tanacetum coccineum</name>
    <dbReference type="NCBI Taxonomy" id="301880"/>
    <lineage>
        <taxon>Eukaryota</taxon>
        <taxon>Viridiplantae</taxon>
        <taxon>Streptophyta</taxon>
        <taxon>Embryophyta</taxon>
        <taxon>Tracheophyta</taxon>
        <taxon>Spermatophyta</taxon>
        <taxon>Magnoliopsida</taxon>
        <taxon>eudicotyledons</taxon>
        <taxon>Gunneridae</taxon>
        <taxon>Pentapetalae</taxon>
        <taxon>asterids</taxon>
        <taxon>campanulids</taxon>
        <taxon>Asterales</taxon>
        <taxon>Asteraceae</taxon>
        <taxon>Asteroideae</taxon>
        <taxon>Anthemideae</taxon>
        <taxon>Anthemidinae</taxon>
        <taxon>Tanacetum</taxon>
    </lineage>
</organism>
<name>A0ABQ5BZJ0_9ASTR</name>
<dbReference type="Proteomes" id="UP001151760">
    <property type="component" value="Unassembled WGS sequence"/>
</dbReference>
<evidence type="ECO:0000313" key="2">
    <source>
        <dbReference type="Proteomes" id="UP001151760"/>
    </source>
</evidence>
<reference evidence="1" key="1">
    <citation type="journal article" date="2022" name="Int. J. Mol. Sci.">
        <title>Draft Genome of Tanacetum Coccineum: Genomic Comparison of Closely Related Tanacetum-Family Plants.</title>
        <authorList>
            <person name="Yamashiro T."/>
            <person name="Shiraishi A."/>
            <person name="Nakayama K."/>
            <person name="Satake H."/>
        </authorList>
    </citation>
    <scope>NUCLEOTIDE SEQUENCE</scope>
</reference>
<accession>A0ABQ5BZJ0</accession>
<evidence type="ECO:0000313" key="1">
    <source>
        <dbReference type="EMBL" id="GJT19168.1"/>
    </source>
</evidence>
<dbReference type="EMBL" id="BQNB010013696">
    <property type="protein sequence ID" value="GJT19168.1"/>
    <property type="molecule type" value="Genomic_DNA"/>
</dbReference>
<keyword evidence="2" id="KW-1185">Reference proteome</keyword>
<comment type="caution">
    <text evidence="1">The sequence shown here is derived from an EMBL/GenBank/DDBJ whole genome shotgun (WGS) entry which is preliminary data.</text>
</comment>
<reference evidence="1" key="2">
    <citation type="submission" date="2022-01" db="EMBL/GenBank/DDBJ databases">
        <authorList>
            <person name="Yamashiro T."/>
            <person name="Shiraishi A."/>
            <person name="Satake H."/>
            <person name="Nakayama K."/>
        </authorList>
    </citation>
    <scope>NUCLEOTIDE SEQUENCE</scope>
</reference>
<gene>
    <name evidence="1" type="ORF">Tco_0877874</name>
</gene>
<sequence>MDSEATDENLKLPTEDQMIIEEPASFTGTLSSLQNLDKELRFTNQFFIEKPQEEEPEKTNVESEVQSMVMVPIY</sequence>
<protein>
    <submittedName>
        <fullName evidence="1">Uncharacterized protein</fullName>
    </submittedName>
</protein>
<proteinExistence type="predicted"/>